<dbReference type="AlphaFoldDB" id="A0A3E0W7K5"/>
<dbReference type="InterPro" id="IPR057204">
    <property type="entry name" value="DUF7882"/>
</dbReference>
<comment type="caution">
    <text evidence="2">The sequence shown here is derived from an EMBL/GenBank/DDBJ whole genome shotgun (WGS) entry which is preliminary data.</text>
</comment>
<name>A0A3E0W7K5_9MICO</name>
<dbReference type="Proteomes" id="UP000257080">
    <property type="component" value="Unassembled WGS sequence"/>
</dbReference>
<organism evidence="2 3">
    <name type="scientific">Subtercola boreus</name>
    <dbReference type="NCBI Taxonomy" id="120213"/>
    <lineage>
        <taxon>Bacteria</taxon>
        <taxon>Bacillati</taxon>
        <taxon>Actinomycetota</taxon>
        <taxon>Actinomycetes</taxon>
        <taxon>Micrococcales</taxon>
        <taxon>Microbacteriaceae</taxon>
        <taxon>Subtercola</taxon>
    </lineage>
</organism>
<sequence length="102" mass="11344">MGTLLYGPAAKSVNIDDRDLAHLQAVMVAKLKRGESFSFSWERSSDFGSGHSTLWMHPYMHLEFTYQGSKRIPLNRAWVEVLMNAANSSSGLELIAESRALG</sequence>
<evidence type="ECO:0000259" key="1">
    <source>
        <dbReference type="Pfam" id="PF25355"/>
    </source>
</evidence>
<feature type="domain" description="DUF7882" evidence="1">
    <location>
        <begin position="1"/>
        <end position="97"/>
    </location>
</feature>
<accession>A0A3E0W7K5</accession>
<reference evidence="2 3" key="1">
    <citation type="submission" date="2017-04" db="EMBL/GenBank/DDBJ databases">
        <title>Comparative genome analysis of Subtercola boreus.</title>
        <authorList>
            <person name="Cho Y.-J."/>
            <person name="Cho A."/>
            <person name="Kim O.-S."/>
            <person name="Lee J.-I."/>
        </authorList>
    </citation>
    <scope>NUCLEOTIDE SEQUENCE [LARGE SCALE GENOMIC DNA]</scope>
    <source>
        <strain evidence="2 3">P28004</strain>
    </source>
</reference>
<protein>
    <recommendedName>
        <fullName evidence="1">DUF7882 domain-containing protein</fullName>
    </recommendedName>
</protein>
<evidence type="ECO:0000313" key="2">
    <source>
        <dbReference type="EMBL" id="RFA25665.1"/>
    </source>
</evidence>
<dbReference type="EMBL" id="NBXE01000030">
    <property type="protein sequence ID" value="RFA25665.1"/>
    <property type="molecule type" value="Genomic_DNA"/>
</dbReference>
<dbReference type="OrthoDB" id="5123855at2"/>
<proteinExistence type="predicted"/>
<dbReference type="RefSeq" id="WP_147304036.1">
    <property type="nucleotide sequence ID" value="NZ_NBXC01000025.1"/>
</dbReference>
<gene>
    <name evidence="2" type="ORF">B7R25_13215</name>
</gene>
<evidence type="ECO:0000313" key="3">
    <source>
        <dbReference type="Proteomes" id="UP000257080"/>
    </source>
</evidence>
<dbReference type="Pfam" id="PF25355">
    <property type="entry name" value="DUF7882"/>
    <property type="match status" value="1"/>
</dbReference>